<keyword evidence="2" id="KW-1185">Reference proteome</keyword>
<proteinExistence type="predicted"/>
<protein>
    <recommendedName>
        <fullName evidence="3">Guanylate cyclase domain-containing protein</fullName>
    </recommendedName>
</protein>
<dbReference type="RefSeq" id="WP_184987204.1">
    <property type="nucleotide sequence ID" value="NZ_BAAALO010000006.1"/>
</dbReference>
<comment type="caution">
    <text evidence="1">The sequence shown here is derived from an EMBL/GenBank/DDBJ whole genome shotgun (WGS) entry which is preliminary data.</text>
</comment>
<dbReference type="AlphaFoldDB" id="A0A7X0IKK7"/>
<gene>
    <name evidence="1" type="ORF">BJ992_006312</name>
</gene>
<evidence type="ECO:0008006" key="3">
    <source>
        <dbReference type="Google" id="ProtNLM"/>
    </source>
</evidence>
<reference evidence="1 2" key="1">
    <citation type="submission" date="2020-08" db="EMBL/GenBank/DDBJ databases">
        <title>Sequencing the genomes of 1000 actinobacteria strains.</title>
        <authorList>
            <person name="Klenk H.-P."/>
        </authorList>
    </citation>
    <scope>NUCLEOTIDE SEQUENCE [LARGE SCALE GENOMIC DNA]</scope>
    <source>
        <strain evidence="1 2">DSM 44936</strain>
    </source>
</reference>
<evidence type="ECO:0000313" key="2">
    <source>
        <dbReference type="Proteomes" id="UP000555564"/>
    </source>
</evidence>
<name>A0A7X0IKK7_9ACTN</name>
<dbReference type="EMBL" id="JACHIU010000001">
    <property type="protein sequence ID" value="MBB6476881.1"/>
    <property type="molecule type" value="Genomic_DNA"/>
</dbReference>
<dbReference type="Proteomes" id="UP000555564">
    <property type="component" value="Unassembled WGS sequence"/>
</dbReference>
<organism evidence="1 2">
    <name type="scientific">Sphaerisporangium rubeum</name>
    <dbReference type="NCBI Taxonomy" id="321317"/>
    <lineage>
        <taxon>Bacteria</taxon>
        <taxon>Bacillati</taxon>
        <taxon>Actinomycetota</taxon>
        <taxon>Actinomycetes</taxon>
        <taxon>Streptosporangiales</taxon>
        <taxon>Streptosporangiaceae</taxon>
        <taxon>Sphaerisporangium</taxon>
    </lineage>
</organism>
<sequence length="266" mass="29545">MDIDERNPRDLPRHRALFVVDMRDYSSAADPSMEQVRKDIDDLLATAFAQSGLSEEWQSPELRNDTGDGFILGLPTTRMWRLLDPLIENLDRVLYRYDQVRLASTPAVRLRVSVHLGPLPDSYRGSAINDLCRLVSSDQASAALTIAVERRAFVALIISDEVFQVVVRQGRTERLDHRDFHKVIATVPCKNFEALAWVHAPRVGASAFESLSTPTNNDAVAPRDTNATASATVNAAAPKYSIGHIGHFAETSNAPVRIRMDVRGDQ</sequence>
<accession>A0A7X0IKK7</accession>
<evidence type="ECO:0000313" key="1">
    <source>
        <dbReference type="EMBL" id="MBB6476881.1"/>
    </source>
</evidence>